<dbReference type="PANTHER" id="PTHR43130:SF3">
    <property type="entry name" value="HTH-TYPE TRANSCRIPTIONAL REGULATOR RV1931C"/>
    <property type="match status" value="1"/>
</dbReference>
<dbReference type="Proteomes" id="UP001552427">
    <property type="component" value="Unassembled WGS sequence"/>
</dbReference>
<dbReference type="InterPro" id="IPR002818">
    <property type="entry name" value="DJ-1/PfpI"/>
</dbReference>
<dbReference type="RefSeq" id="WP_364463708.1">
    <property type="nucleotide sequence ID" value="NZ_JBFARM010000021.1"/>
</dbReference>
<keyword evidence="2" id="KW-0238">DNA-binding</keyword>
<evidence type="ECO:0000256" key="2">
    <source>
        <dbReference type="ARBA" id="ARBA00023125"/>
    </source>
</evidence>
<reference evidence="6 7" key="1">
    <citation type="submission" date="2024-06" db="EMBL/GenBank/DDBJ databases">
        <title>The Natural Products Discovery Center: Release of the First 8490 Sequenced Strains for Exploring Actinobacteria Biosynthetic Diversity.</title>
        <authorList>
            <person name="Kalkreuter E."/>
            <person name="Kautsar S.A."/>
            <person name="Yang D."/>
            <person name="Bader C.D."/>
            <person name="Teijaro C.N."/>
            <person name="Fluegel L."/>
            <person name="Davis C.M."/>
            <person name="Simpson J.R."/>
            <person name="Lauterbach L."/>
            <person name="Steele A.D."/>
            <person name="Gui C."/>
            <person name="Meng S."/>
            <person name="Li G."/>
            <person name="Viehrig K."/>
            <person name="Ye F."/>
            <person name="Su P."/>
            <person name="Kiefer A.F."/>
            <person name="Nichols A."/>
            <person name="Cepeda A.J."/>
            <person name="Yan W."/>
            <person name="Fan B."/>
            <person name="Jiang Y."/>
            <person name="Adhikari A."/>
            <person name="Zheng C.-J."/>
            <person name="Schuster L."/>
            <person name="Cowan T.M."/>
            <person name="Smanski M.J."/>
            <person name="Chevrette M.G."/>
            <person name="De Carvalho L.P.S."/>
            <person name="Shen B."/>
        </authorList>
    </citation>
    <scope>NUCLEOTIDE SEQUENCE [LARGE SCALE GENOMIC DNA]</scope>
    <source>
        <strain evidence="6 7">NPDC049574</strain>
    </source>
</reference>
<evidence type="ECO:0000313" key="6">
    <source>
        <dbReference type="EMBL" id="MEV4292895.1"/>
    </source>
</evidence>
<name>A0ABV3HKJ1_9ACTN</name>
<evidence type="ECO:0000259" key="5">
    <source>
        <dbReference type="PROSITE" id="PS01124"/>
    </source>
</evidence>
<sequence length="343" mass="36403">MLLPDPARPHRVAALAFDGMAPFELGCVVELFGLPRPELAELGVPWYDLRVCAASPEPLRVVGGFTMSAEHGLDVLAEADTVIVPGVADVRGPVPDPLVAALRRAHGRGARMVSICSGAFALAAAGLLDGRPATTHWRYAALLQERFPAVRVNPSVLYVDDGDVLTSAGSAAGLDLLIHLVRTDHGPRVANTVARRLVVPPHREGGQAQFIEAAVTPAGGDDAVARAMAWALEHLARPITVADLAHVATMSQRSFIRHFHRRTGTSPLRWVIAQRVAASLPMLESTGAPVEEIGAAVGFESAVTFRRHFTRAMRTSPSAYRRAFAGGSGQGSRPATSARSPRS</sequence>
<evidence type="ECO:0000256" key="3">
    <source>
        <dbReference type="ARBA" id="ARBA00023163"/>
    </source>
</evidence>
<keyword evidence="3" id="KW-0804">Transcription</keyword>
<dbReference type="InterPro" id="IPR029062">
    <property type="entry name" value="Class_I_gatase-like"/>
</dbReference>
<dbReference type="InterPro" id="IPR052158">
    <property type="entry name" value="INH-QAR"/>
</dbReference>
<dbReference type="Gene3D" id="3.40.50.880">
    <property type="match status" value="1"/>
</dbReference>
<comment type="caution">
    <text evidence="6">The sequence shown here is derived from an EMBL/GenBank/DDBJ whole genome shotgun (WGS) entry which is preliminary data.</text>
</comment>
<evidence type="ECO:0000313" key="7">
    <source>
        <dbReference type="Proteomes" id="UP001552427"/>
    </source>
</evidence>
<accession>A0ABV3HKJ1</accession>
<dbReference type="InterPro" id="IPR009057">
    <property type="entry name" value="Homeodomain-like_sf"/>
</dbReference>
<dbReference type="InterPro" id="IPR018062">
    <property type="entry name" value="HTH_AraC-typ_CS"/>
</dbReference>
<dbReference type="EMBL" id="JBFARM010000021">
    <property type="protein sequence ID" value="MEV4292895.1"/>
    <property type="molecule type" value="Genomic_DNA"/>
</dbReference>
<dbReference type="Pfam" id="PF12833">
    <property type="entry name" value="HTH_18"/>
    <property type="match status" value="1"/>
</dbReference>
<dbReference type="SMART" id="SM00342">
    <property type="entry name" value="HTH_ARAC"/>
    <property type="match status" value="1"/>
</dbReference>
<protein>
    <submittedName>
        <fullName evidence="6">Transcriptional regulator FtrA</fullName>
    </submittedName>
</protein>
<dbReference type="SUPFAM" id="SSF46689">
    <property type="entry name" value="Homeodomain-like"/>
    <property type="match status" value="2"/>
</dbReference>
<proteinExistence type="predicted"/>
<evidence type="ECO:0000256" key="1">
    <source>
        <dbReference type="ARBA" id="ARBA00023015"/>
    </source>
</evidence>
<dbReference type="PROSITE" id="PS00041">
    <property type="entry name" value="HTH_ARAC_FAMILY_1"/>
    <property type="match status" value="1"/>
</dbReference>
<feature type="compositionally biased region" description="Low complexity" evidence="4">
    <location>
        <begin position="332"/>
        <end position="343"/>
    </location>
</feature>
<dbReference type="CDD" id="cd03137">
    <property type="entry name" value="GATase1_AraC_1"/>
    <property type="match status" value="1"/>
</dbReference>
<dbReference type="NCBIfam" id="NF006902">
    <property type="entry name" value="PRK09393.1"/>
    <property type="match status" value="1"/>
</dbReference>
<keyword evidence="1" id="KW-0805">Transcription regulation</keyword>
<feature type="region of interest" description="Disordered" evidence="4">
    <location>
        <begin position="320"/>
        <end position="343"/>
    </location>
</feature>
<dbReference type="Pfam" id="PF01965">
    <property type="entry name" value="DJ-1_PfpI"/>
    <property type="match status" value="1"/>
</dbReference>
<organism evidence="6 7">
    <name type="scientific">Nonomuraea bangladeshensis</name>
    <dbReference type="NCBI Taxonomy" id="404385"/>
    <lineage>
        <taxon>Bacteria</taxon>
        <taxon>Bacillati</taxon>
        <taxon>Actinomycetota</taxon>
        <taxon>Actinomycetes</taxon>
        <taxon>Streptosporangiales</taxon>
        <taxon>Streptosporangiaceae</taxon>
        <taxon>Nonomuraea</taxon>
    </lineage>
</organism>
<dbReference type="Gene3D" id="1.10.10.60">
    <property type="entry name" value="Homeodomain-like"/>
    <property type="match status" value="1"/>
</dbReference>
<keyword evidence="7" id="KW-1185">Reference proteome</keyword>
<dbReference type="PANTHER" id="PTHR43130">
    <property type="entry name" value="ARAC-FAMILY TRANSCRIPTIONAL REGULATOR"/>
    <property type="match status" value="1"/>
</dbReference>
<dbReference type="PROSITE" id="PS01124">
    <property type="entry name" value="HTH_ARAC_FAMILY_2"/>
    <property type="match status" value="1"/>
</dbReference>
<dbReference type="SUPFAM" id="SSF52317">
    <property type="entry name" value="Class I glutamine amidotransferase-like"/>
    <property type="match status" value="1"/>
</dbReference>
<dbReference type="InterPro" id="IPR018060">
    <property type="entry name" value="HTH_AraC"/>
</dbReference>
<feature type="domain" description="HTH araC/xylS-type" evidence="5">
    <location>
        <begin position="225"/>
        <end position="323"/>
    </location>
</feature>
<evidence type="ECO:0000256" key="4">
    <source>
        <dbReference type="SAM" id="MobiDB-lite"/>
    </source>
</evidence>
<gene>
    <name evidence="6" type="primary">ftrA</name>
    <name evidence="6" type="ORF">AB0K40_45950</name>
</gene>